<gene>
    <name evidence="1" type="ORF">R3P38DRAFT_2932108</name>
</gene>
<proteinExistence type="predicted"/>
<protein>
    <submittedName>
        <fullName evidence="1">Uncharacterized protein</fullName>
    </submittedName>
</protein>
<comment type="caution">
    <text evidence="1">The sequence shown here is derived from an EMBL/GenBank/DDBJ whole genome shotgun (WGS) entry which is preliminary data.</text>
</comment>
<dbReference type="Proteomes" id="UP001362999">
    <property type="component" value="Unassembled WGS sequence"/>
</dbReference>
<evidence type="ECO:0000313" key="2">
    <source>
        <dbReference type="Proteomes" id="UP001362999"/>
    </source>
</evidence>
<sequence>MTDRFDGDSDRFNYQLEAQVERLLSESVRCGVAGATWLSPLGLVLTAYVSAVRKNDIRANLFKSPPLSSARIEIAISVVRKLETHRAHGIAGFRAASFVSSIGFIPLFSRNPHRPPSTSRPASILLLLERFCYASGIVIPSSLPTHRSRATSCQRYLVESMTRDSRRRVMSSGLVLSSCPSHVQNLHHSAVCSACTNAYLSDLPLGAKPHLPR</sequence>
<name>A0AAW0BSL3_9AGAR</name>
<reference evidence="1 2" key="1">
    <citation type="journal article" date="2024" name="J Genomics">
        <title>Draft genome sequencing and assembly of Favolaschia claudopus CIRM-BRFM 2984 isolated from oak limbs.</title>
        <authorList>
            <person name="Navarro D."/>
            <person name="Drula E."/>
            <person name="Chaduli D."/>
            <person name="Cazenave R."/>
            <person name="Ahrendt S."/>
            <person name="Wang J."/>
            <person name="Lipzen A."/>
            <person name="Daum C."/>
            <person name="Barry K."/>
            <person name="Grigoriev I.V."/>
            <person name="Favel A."/>
            <person name="Rosso M.N."/>
            <person name="Martin F."/>
        </authorList>
    </citation>
    <scope>NUCLEOTIDE SEQUENCE [LARGE SCALE GENOMIC DNA]</scope>
    <source>
        <strain evidence="1 2">CIRM-BRFM 2984</strain>
    </source>
</reference>
<dbReference type="AlphaFoldDB" id="A0AAW0BSL3"/>
<accession>A0AAW0BSL3</accession>
<keyword evidence="2" id="KW-1185">Reference proteome</keyword>
<dbReference type="EMBL" id="JAWWNJ010000026">
    <property type="protein sequence ID" value="KAK7029873.1"/>
    <property type="molecule type" value="Genomic_DNA"/>
</dbReference>
<evidence type="ECO:0000313" key="1">
    <source>
        <dbReference type="EMBL" id="KAK7029873.1"/>
    </source>
</evidence>
<organism evidence="1 2">
    <name type="scientific">Favolaschia claudopus</name>
    <dbReference type="NCBI Taxonomy" id="2862362"/>
    <lineage>
        <taxon>Eukaryota</taxon>
        <taxon>Fungi</taxon>
        <taxon>Dikarya</taxon>
        <taxon>Basidiomycota</taxon>
        <taxon>Agaricomycotina</taxon>
        <taxon>Agaricomycetes</taxon>
        <taxon>Agaricomycetidae</taxon>
        <taxon>Agaricales</taxon>
        <taxon>Marasmiineae</taxon>
        <taxon>Mycenaceae</taxon>
        <taxon>Favolaschia</taxon>
    </lineage>
</organism>